<dbReference type="Gene3D" id="2.20.25.110">
    <property type="entry name" value="S-adenosyl-L-methionine-dependent methyltransferases"/>
    <property type="match status" value="1"/>
</dbReference>
<dbReference type="RefSeq" id="WP_074694904.1">
    <property type="nucleotide sequence ID" value="NZ_FNJN01000003.1"/>
</dbReference>
<dbReference type="AlphaFoldDB" id="A0A1H0NKX9"/>
<organism evidence="4 5">
    <name type="scientific">Microbacterium testaceum (strain StLB037)</name>
    <dbReference type="NCBI Taxonomy" id="979556"/>
    <lineage>
        <taxon>Bacteria</taxon>
        <taxon>Bacillati</taxon>
        <taxon>Actinomycetota</taxon>
        <taxon>Actinomycetes</taxon>
        <taxon>Micrococcales</taxon>
        <taxon>Microbacteriaceae</taxon>
        <taxon>Microbacterium</taxon>
    </lineage>
</organism>
<evidence type="ECO:0000256" key="2">
    <source>
        <dbReference type="ARBA" id="ARBA00022679"/>
    </source>
</evidence>
<accession>A0A1H0NKX9</accession>
<gene>
    <name evidence="4" type="ORF">SAMN04487788_1397</name>
</gene>
<dbReference type="PANTHER" id="PTHR43861">
    <property type="entry name" value="TRANS-ACONITATE 2-METHYLTRANSFERASE-RELATED"/>
    <property type="match status" value="1"/>
</dbReference>
<dbReference type="Gene3D" id="3.40.50.150">
    <property type="entry name" value="Vaccinia Virus protein VP39"/>
    <property type="match status" value="1"/>
</dbReference>
<evidence type="ECO:0000313" key="4">
    <source>
        <dbReference type="EMBL" id="SDO93256.1"/>
    </source>
</evidence>
<name>A0A1H0NKX9_MICTS</name>
<sequence>MYSGFARFYDVLQGGTPEPFAAWIERRAAELGREVESILELGCGTGAVLDLLPAAWAKVGIDVSPDMLEIARIKGVDADLIEADIRDIALDRRFDVVACVYDTVNHVPVSDWPRVFAVASGHLETDGMFLFDMNTLGRLRGGAGRSETTVAGGSTVTISISDERDDRYDWHVRIEGDHDPIDETIAEYGASLTDVRRMLTEAGFTRVEVSGGRDRPVDDEAPRLFFACRR</sequence>
<dbReference type="EMBL" id="FNJN01000003">
    <property type="protein sequence ID" value="SDO93256.1"/>
    <property type="molecule type" value="Genomic_DNA"/>
</dbReference>
<keyword evidence="2 4" id="KW-0808">Transferase</keyword>
<proteinExistence type="predicted"/>
<evidence type="ECO:0000256" key="1">
    <source>
        <dbReference type="ARBA" id="ARBA00022603"/>
    </source>
</evidence>
<dbReference type="GO" id="GO:0032259">
    <property type="term" value="P:methylation"/>
    <property type="evidence" value="ECO:0007669"/>
    <property type="project" value="UniProtKB-KW"/>
</dbReference>
<dbReference type="SUPFAM" id="SSF53335">
    <property type="entry name" value="S-adenosyl-L-methionine-dependent methyltransferases"/>
    <property type="match status" value="1"/>
</dbReference>
<dbReference type="PANTHER" id="PTHR43861:SF1">
    <property type="entry name" value="TRANS-ACONITATE 2-METHYLTRANSFERASE"/>
    <property type="match status" value="1"/>
</dbReference>
<feature type="domain" description="Methyltransferase" evidence="3">
    <location>
        <begin position="38"/>
        <end position="127"/>
    </location>
</feature>
<dbReference type="InterPro" id="IPR041698">
    <property type="entry name" value="Methyltransf_25"/>
</dbReference>
<dbReference type="Pfam" id="PF13649">
    <property type="entry name" value="Methyltransf_25"/>
    <property type="match status" value="1"/>
</dbReference>
<dbReference type="CDD" id="cd02440">
    <property type="entry name" value="AdoMet_MTases"/>
    <property type="match status" value="1"/>
</dbReference>
<dbReference type="GO" id="GO:0008168">
    <property type="term" value="F:methyltransferase activity"/>
    <property type="evidence" value="ECO:0007669"/>
    <property type="project" value="UniProtKB-KW"/>
</dbReference>
<reference evidence="4 5" key="1">
    <citation type="submission" date="2016-10" db="EMBL/GenBank/DDBJ databases">
        <authorList>
            <person name="de Groot N.N."/>
        </authorList>
    </citation>
    <scope>NUCLEOTIDE SEQUENCE [LARGE SCALE GENOMIC DNA]</scope>
    <source>
        <strain evidence="4 5">StLB037</strain>
    </source>
</reference>
<evidence type="ECO:0000259" key="3">
    <source>
        <dbReference type="Pfam" id="PF13649"/>
    </source>
</evidence>
<keyword evidence="1 4" id="KW-0489">Methyltransferase</keyword>
<evidence type="ECO:0000313" key="5">
    <source>
        <dbReference type="Proteomes" id="UP000186456"/>
    </source>
</evidence>
<dbReference type="InterPro" id="IPR029063">
    <property type="entry name" value="SAM-dependent_MTases_sf"/>
</dbReference>
<protein>
    <submittedName>
        <fullName evidence="4">Methyltransferase domain-containing protein</fullName>
    </submittedName>
</protein>
<dbReference type="Proteomes" id="UP000186456">
    <property type="component" value="Unassembled WGS sequence"/>
</dbReference>